<organism evidence="1">
    <name type="scientific">marine metagenome</name>
    <dbReference type="NCBI Taxonomy" id="408172"/>
    <lineage>
        <taxon>unclassified sequences</taxon>
        <taxon>metagenomes</taxon>
        <taxon>ecological metagenomes</taxon>
    </lineage>
</organism>
<accession>A0A382FJB7</accession>
<evidence type="ECO:0000313" key="1">
    <source>
        <dbReference type="EMBL" id="SVB62384.1"/>
    </source>
</evidence>
<feature type="non-terminal residue" evidence="1">
    <location>
        <position position="41"/>
    </location>
</feature>
<sequence>MTKISKRHHENKGLVDSESRYELQEAISILKNSVNVKFNES</sequence>
<protein>
    <submittedName>
        <fullName evidence="1">Uncharacterized protein</fullName>
    </submittedName>
</protein>
<reference evidence="1" key="1">
    <citation type="submission" date="2018-05" db="EMBL/GenBank/DDBJ databases">
        <authorList>
            <person name="Lanie J.A."/>
            <person name="Ng W.-L."/>
            <person name="Kazmierczak K.M."/>
            <person name="Andrzejewski T.M."/>
            <person name="Davidsen T.M."/>
            <person name="Wayne K.J."/>
            <person name="Tettelin H."/>
            <person name="Glass J.I."/>
            <person name="Rusch D."/>
            <person name="Podicherti R."/>
            <person name="Tsui H.-C.T."/>
            <person name="Winkler M.E."/>
        </authorList>
    </citation>
    <scope>NUCLEOTIDE SEQUENCE</scope>
</reference>
<dbReference type="EMBL" id="UINC01049973">
    <property type="protein sequence ID" value="SVB62384.1"/>
    <property type="molecule type" value="Genomic_DNA"/>
</dbReference>
<gene>
    <name evidence="1" type="ORF">METZ01_LOCUS215238</name>
</gene>
<dbReference type="AlphaFoldDB" id="A0A382FJB7"/>
<name>A0A382FJB7_9ZZZZ</name>
<proteinExistence type="predicted"/>